<dbReference type="AlphaFoldDB" id="A0A0R3WLH3"/>
<keyword evidence="3" id="KW-0732">Signal</keyword>
<accession>A0A0R3WLH3</accession>
<feature type="region of interest" description="Disordered" evidence="1">
    <location>
        <begin position="286"/>
        <end position="330"/>
    </location>
</feature>
<dbReference type="Proteomes" id="UP000274429">
    <property type="component" value="Unassembled WGS sequence"/>
</dbReference>
<evidence type="ECO:0000313" key="6">
    <source>
        <dbReference type="WBParaSite" id="TTAC_0000161101-mRNA-1"/>
    </source>
</evidence>
<protein>
    <submittedName>
        <fullName evidence="6">C2-set_2 domain-containing protein</fullName>
    </submittedName>
</protein>
<evidence type="ECO:0000313" key="5">
    <source>
        <dbReference type="Proteomes" id="UP000274429"/>
    </source>
</evidence>
<feature type="chain" id="PRO_5043132868" evidence="3">
    <location>
        <begin position="20"/>
        <end position="330"/>
    </location>
</feature>
<evidence type="ECO:0000256" key="2">
    <source>
        <dbReference type="SAM" id="Phobius"/>
    </source>
</evidence>
<name>A0A0R3WLH3_HYDTA</name>
<evidence type="ECO:0000313" key="4">
    <source>
        <dbReference type="EMBL" id="VDM18267.1"/>
    </source>
</evidence>
<keyword evidence="5" id="KW-1185">Reference proteome</keyword>
<sequence length="330" mass="36475">MKHSQLIIPTLIVLRLASAVDPLGFKSVTIEESGEVATFEWYQQPIDDKSQAAEFCELHGSSVPEIRELKYFFKSLTLQNSSIFYLNDVIETTVDSPNEAIGERMCITVRSNPGHPVSSHGPGVSQATPNYYNQPCLQIQFGETSAVKSCKIKVNANICRRTTSVTNSTLFMKCLEVHFKETEDGKLIKLNKISFYFGLGERLLELKFIPLSGAICLVLLMTICLCIALCYKYCLMKRRMLGRGKAKGSALFSGSEILKPIGLSPDGSDLGRYDLLPDVPLQCSDSCRRSRRTSGRRGARTNNLQDGAGIIPNKPGTDRKSTEVEATGFL</sequence>
<evidence type="ECO:0000256" key="3">
    <source>
        <dbReference type="SAM" id="SignalP"/>
    </source>
</evidence>
<feature type="signal peptide" evidence="3">
    <location>
        <begin position="1"/>
        <end position="19"/>
    </location>
</feature>
<feature type="transmembrane region" description="Helical" evidence="2">
    <location>
        <begin position="208"/>
        <end position="231"/>
    </location>
</feature>
<dbReference type="WBParaSite" id="TTAC_0000161101-mRNA-1">
    <property type="protein sequence ID" value="TTAC_0000161101-mRNA-1"/>
    <property type="gene ID" value="TTAC_0000161101"/>
</dbReference>
<keyword evidence="2" id="KW-0472">Membrane</keyword>
<feature type="compositionally biased region" description="Basic residues" evidence="1">
    <location>
        <begin position="289"/>
        <end position="299"/>
    </location>
</feature>
<proteinExistence type="predicted"/>
<keyword evidence="2" id="KW-1133">Transmembrane helix</keyword>
<organism evidence="6">
    <name type="scientific">Hydatigena taeniaeformis</name>
    <name type="common">Feline tapeworm</name>
    <name type="synonym">Taenia taeniaeformis</name>
    <dbReference type="NCBI Taxonomy" id="6205"/>
    <lineage>
        <taxon>Eukaryota</taxon>
        <taxon>Metazoa</taxon>
        <taxon>Spiralia</taxon>
        <taxon>Lophotrochozoa</taxon>
        <taxon>Platyhelminthes</taxon>
        <taxon>Cestoda</taxon>
        <taxon>Eucestoda</taxon>
        <taxon>Cyclophyllidea</taxon>
        <taxon>Taeniidae</taxon>
        <taxon>Hydatigera</taxon>
    </lineage>
</organism>
<keyword evidence="2" id="KW-0812">Transmembrane</keyword>
<dbReference type="EMBL" id="UYWX01000397">
    <property type="protein sequence ID" value="VDM18267.1"/>
    <property type="molecule type" value="Genomic_DNA"/>
</dbReference>
<dbReference type="OrthoDB" id="6285068at2759"/>
<evidence type="ECO:0000256" key="1">
    <source>
        <dbReference type="SAM" id="MobiDB-lite"/>
    </source>
</evidence>
<gene>
    <name evidence="4" type="ORF">TTAC_LOCUS1598</name>
</gene>
<reference evidence="4 5" key="2">
    <citation type="submission" date="2018-11" db="EMBL/GenBank/DDBJ databases">
        <authorList>
            <consortium name="Pathogen Informatics"/>
        </authorList>
    </citation>
    <scope>NUCLEOTIDE SEQUENCE [LARGE SCALE GENOMIC DNA]</scope>
</reference>
<reference evidence="6" key="1">
    <citation type="submission" date="2017-02" db="UniProtKB">
        <authorList>
            <consortium name="WormBaseParasite"/>
        </authorList>
    </citation>
    <scope>IDENTIFICATION</scope>
</reference>